<dbReference type="Gene3D" id="3.30.50.10">
    <property type="entry name" value="Erythroid Transcription Factor GATA-1, subunit A"/>
    <property type="match status" value="2"/>
</dbReference>
<keyword evidence="7" id="KW-0238">DNA-binding</keyword>
<dbReference type="Proteomes" id="UP000828390">
    <property type="component" value="Unassembled WGS sequence"/>
</dbReference>
<dbReference type="PROSITE" id="PS00344">
    <property type="entry name" value="GATA_ZN_FINGER_1"/>
    <property type="match status" value="2"/>
</dbReference>
<name>A0A9D4H253_DREPO</name>
<evidence type="ECO:0000256" key="7">
    <source>
        <dbReference type="ARBA" id="ARBA00023125"/>
    </source>
</evidence>
<evidence type="ECO:0000256" key="6">
    <source>
        <dbReference type="ARBA" id="ARBA00023015"/>
    </source>
</evidence>
<dbReference type="GO" id="GO:0005634">
    <property type="term" value="C:nucleus"/>
    <property type="evidence" value="ECO:0007669"/>
    <property type="project" value="UniProtKB-SubCell"/>
</dbReference>
<dbReference type="FunFam" id="3.30.50.10:FF:000002">
    <property type="entry name" value="Gata transcription factor gatad"/>
    <property type="match status" value="1"/>
</dbReference>
<reference evidence="14" key="2">
    <citation type="submission" date="2020-11" db="EMBL/GenBank/DDBJ databases">
        <authorList>
            <person name="McCartney M.A."/>
            <person name="Auch B."/>
            <person name="Kono T."/>
            <person name="Mallez S."/>
            <person name="Becker A."/>
            <person name="Gohl D.M."/>
            <person name="Silverstein K.A.T."/>
            <person name="Koren S."/>
            <person name="Bechman K.B."/>
            <person name="Herman A."/>
            <person name="Abrahante J.E."/>
            <person name="Garbe J."/>
        </authorList>
    </citation>
    <scope>NUCLEOTIDE SEQUENCE</scope>
    <source>
        <strain evidence="14">Duluth1</strain>
        <tissue evidence="14">Whole animal</tissue>
    </source>
</reference>
<keyword evidence="5" id="KW-0862">Zinc</keyword>
<feature type="compositionally biased region" description="Polar residues" evidence="12">
    <location>
        <begin position="1"/>
        <end position="17"/>
    </location>
</feature>
<dbReference type="PRINTS" id="PR00619">
    <property type="entry name" value="GATAZNFINGER"/>
</dbReference>
<evidence type="ECO:0000256" key="8">
    <source>
        <dbReference type="ARBA" id="ARBA00023159"/>
    </source>
</evidence>
<keyword evidence="9" id="KW-0804">Transcription</keyword>
<proteinExistence type="predicted"/>
<evidence type="ECO:0000256" key="2">
    <source>
        <dbReference type="ARBA" id="ARBA00022723"/>
    </source>
</evidence>
<comment type="caution">
    <text evidence="14">The sequence shown here is derived from an EMBL/GenBank/DDBJ whole genome shotgun (WGS) entry which is preliminary data.</text>
</comment>
<evidence type="ECO:0000259" key="13">
    <source>
        <dbReference type="PROSITE" id="PS50114"/>
    </source>
</evidence>
<evidence type="ECO:0000256" key="12">
    <source>
        <dbReference type="SAM" id="MobiDB-lite"/>
    </source>
</evidence>
<dbReference type="Pfam" id="PF00320">
    <property type="entry name" value="GATA"/>
    <property type="match status" value="2"/>
</dbReference>
<dbReference type="GO" id="GO:0000978">
    <property type="term" value="F:RNA polymerase II cis-regulatory region sequence-specific DNA binding"/>
    <property type="evidence" value="ECO:0007669"/>
    <property type="project" value="TreeGrafter"/>
</dbReference>
<accession>A0A9D4H253</accession>
<keyword evidence="10" id="KW-0539">Nucleus</keyword>
<dbReference type="GO" id="GO:0045165">
    <property type="term" value="P:cell fate commitment"/>
    <property type="evidence" value="ECO:0007669"/>
    <property type="project" value="TreeGrafter"/>
</dbReference>
<evidence type="ECO:0000256" key="3">
    <source>
        <dbReference type="ARBA" id="ARBA00022737"/>
    </source>
</evidence>
<keyword evidence="4 11" id="KW-0863">Zinc-finger</keyword>
<dbReference type="FunFam" id="3.30.50.10:FF:000001">
    <property type="entry name" value="GATA transcription factor (GATAd)"/>
    <property type="match status" value="1"/>
</dbReference>
<comment type="subcellular location">
    <subcellularLocation>
        <location evidence="1">Nucleus</location>
    </subcellularLocation>
</comment>
<gene>
    <name evidence="14" type="ORF">DPMN_127537</name>
</gene>
<feature type="domain" description="GATA-type" evidence="13">
    <location>
        <begin position="212"/>
        <end position="266"/>
    </location>
</feature>
<keyword evidence="6" id="KW-0805">Transcription regulation</keyword>
<dbReference type="SMART" id="SM00401">
    <property type="entry name" value="ZnF_GATA"/>
    <property type="match status" value="2"/>
</dbReference>
<feature type="region of interest" description="Disordered" evidence="12">
    <location>
        <begin position="127"/>
        <end position="149"/>
    </location>
</feature>
<evidence type="ECO:0000256" key="5">
    <source>
        <dbReference type="ARBA" id="ARBA00022833"/>
    </source>
</evidence>
<feature type="region of interest" description="Disordered" evidence="12">
    <location>
        <begin position="1"/>
        <end position="36"/>
    </location>
</feature>
<reference evidence="14" key="1">
    <citation type="journal article" date="2019" name="bioRxiv">
        <title>The Genome of the Zebra Mussel, Dreissena polymorpha: A Resource for Invasive Species Research.</title>
        <authorList>
            <person name="McCartney M.A."/>
            <person name="Auch B."/>
            <person name="Kono T."/>
            <person name="Mallez S."/>
            <person name="Zhang Y."/>
            <person name="Obille A."/>
            <person name="Becker A."/>
            <person name="Abrahante J.E."/>
            <person name="Garbe J."/>
            <person name="Badalamenti J.P."/>
            <person name="Herman A."/>
            <person name="Mangelson H."/>
            <person name="Liachko I."/>
            <person name="Sullivan S."/>
            <person name="Sone E.D."/>
            <person name="Koren S."/>
            <person name="Silverstein K.A.T."/>
            <person name="Beckman K.B."/>
            <person name="Gohl D.M."/>
        </authorList>
    </citation>
    <scope>NUCLEOTIDE SEQUENCE</scope>
    <source>
        <strain evidence="14">Duluth1</strain>
        <tissue evidence="14">Whole animal</tissue>
    </source>
</reference>
<protein>
    <recommendedName>
        <fullName evidence="13">GATA-type domain-containing protein</fullName>
    </recommendedName>
</protein>
<dbReference type="PANTHER" id="PTHR10071">
    <property type="entry name" value="TRANSCRIPTION FACTOR GATA FAMILY MEMBER"/>
    <property type="match status" value="1"/>
</dbReference>
<dbReference type="InterPro" id="IPR013088">
    <property type="entry name" value="Znf_NHR/GATA"/>
</dbReference>
<organism evidence="14 15">
    <name type="scientific">Dreissena polymorpha</name>
    <name type="common">Zebra mussel</name>
    <name type="synonym">Mytilus polymorpha</name>
    <dbReference type="NCBI Taxonomy" id="45954"/>
    <lineage>
        <taxon>Eukaryota</taxon>
        <taxon>Metazoa</taxon>
        <taxon>Spiralia</taxon>
        <taxon>Lophotrochozoa</taxon>
        <taxon>Mollusca</taxon>
        <taxon>Bivalvia</taxon>
        <taxon>Autobranchia</taxon>
        <taxon>Heteroconchia</taxon>
        <taxon>Euheterodonta</taxon>
        <taxon>Imparidentia</taxon>
        <taxon>Neoheterodontei</taxon>
        <taxon>Myida</taxon>
        <taxon>Dreissenoidea</taxon>
        <taxon>Dreissenidae</taxon>
        <taxon>Dreissena</taxon>
    </lineage>
</organism>
<keyword evidence="15" id="KW-1185">Reference proteome</keyword>
<evidence type="ECO:0000256" key="11">
    <source>
        <dbReference type="PROSITE-ProRule" id="PRU00094"/>
    </source>
</evidence>
<dbReference type="EMBL" id="JAIWYP010000005">
    <property type="protein sequence ID" value="KAH3825656.1"/>
    <property type="molecule type" value="Genomic_DNA"/>
</dbReference>
<dbReference type="SUPFAM" id="SSF57716">
    <property type="entry name" value="Glucocorticoid receptor-like (DNA-binding domain)"/>
    <property type="match status" value="2"/>
</dbReference>
<keyword evidence="2" id="KW-0479">Metal-binding</keyword>
<dbReference type="CDD" id="cd00202">
    <property type="entry name" value="ZnF_GATA"/>
    <property type="match status" value="2"/>
</dbReference>
<dbReference type="GO" id="GO:0000122">
    <property type="term" value="P:negative regulation of transcription by RNA polymerase II"/>
    <property type="evidence" value="ECO:0007669"/>
    <property type="project" value="TreeGrafter"/>
</dbReference>
<keyword evidence="3" id="KW-0677">Repeat</keyword>
<evidence type="ECO:0000256" key="10">
    <source>
        <dbReference type="ARBA" id="ARBA00023242"/>
    </source>
</evidence>
<evidence type="ECO:0000256" key="1">
    <source>
        <dbReference type="ARBA" id="ARBA00004123"/>
    </source>
</evidence>
<evidence type="ECO:0000256" key="4">
    <source>
        <dbReference type="ARBA" id="ARBA00022771"/>
    </source>
</evidence>
<evidence type="ECO:0000313" key="15">
    <source>
        <dbReference type="Proteomes" id="UP000828390"/>
    </source>
</evidence>
<dbReference type="GO" id="GO:0008270">
    <property type="term" value="F:zinc ion binding"/>
    <property type="evidence" value="ECO:0007669"/>
    <property type="project" value="UniProtKB-KW"/>
</dbReference>
<feature type="compositionally biased region" description="Polar residues" evidence="12">
    <location>
        <begin position="130"/>
        <end position="149"/>
    </location>
</feature>
<keyword evidence="8" id="KW-0010">Activator</keyword>
<dbReference type="AlphaFoldDB" id="A0A9D4H253"/>
<feature type="domain" description="GATA-type" evidence="13">
    <location>
        <begin position="266"/>
        <end position="319"/>
    </location>
</feature>
<dbReference type="GO" id="GO:0045944">
    <property type="term" value="P:positive regulation of transcription by RNA polymerase II"/>
    <property type="evidence" value="ECO:0007669"/>
    <property type="project" value="TreeGrafter"/>
</dbReference>
<dbReference type="GO" id="GO:0000981">
    <property type="term" value="F:DNA-binding transcription factor activity, RNA polymerase II-specific"/>
    <property type="evidence" value="ECO:0007669"/>
    <property type="project" value="TreeGrafter"/>
</dbReference>
<evidence type="ECO:0000313" key="14">
    <source>
        <dbReference type="EMBL" id="KAH3825656.1"/>
    </source>
</evidence>
<dbReference type="InterPro" id="IPR039355">
    <property type="entry name" value="Transcription_factor_GATA"/>
</dbReference>
<evidence type="ECO:0000256" key="9">
    <source>
        <dbReference type="ARBA" id="ARBA00023163"/>
    </source>
</evidence>
<sequence length="442" mass="48820">MFSDSSALRSHYLSQTPPEEGEISNHSNKGSFGFDSDRVFKDEARTDFSPPVACNTPANSSSYREDKTFNYVLLSPFASKQTTAETSVTMAPSDYRNTGIELMTHSDYNIDYMSSVKRDNVIGVSEHHQLTTSPASNQSRGSSECNYQTSPEYDRAKDELSLSAFLPSHESPIMPKFPAQFGNELQCLVEEKPNETKKSLSPKDSNSKVKSNQDGRECVNCAATSTPLWRRDGNGHFLCNACGLYVKMNGTNRPLVKPKKKTNSGKQSGITCSNCSATSTTLWRRNPSGQTVCNACGLYFKLHKTDRPLKMKKESIQTRNRKMSMKSKKNKKMNLTVSDADIFRNNLLSGFHQQTFSPSYGTTYQGYMSQSDQHYMLPLHSQAMYMGGGGSLYHGPGLNNFPSSMQTNFSPVSSNSMGAYSGSHAGSHINFTPTNIISSAAM</sequence>
<dbReference type="PROSITE" id="PS50114">
    <property type="entry name" value="GATA_ZN_FINGER_2"/>
    <property type="match status" value="2"/>
</dbReference>
<feature type="region of interest" description="Disordered" evidence="12">
    <location>
        <begin position="192"/>
        <end position="212"/>
    </location>
</feature>
<dbReference type="PANTHER" id="PTHR10071:SF281">
    <property type="entry name" value="BOX A-BINDING FACTOR-RELATED"/>
    <property type="match status" value="1"/>
</dbReference>
<dbReference type="InterPro" id="IPR000679">
    <property type="entry name" value="Znf_GATA"/>
</dbReference>